<evidence type="ECO:0000313" key="2">
    <source>
        <dbReference type="EMBL" id="CAG8976032.1"/>
    </source>
</evidence>
<feature type="region of interest" description="Disordered" evidence="1">
    <location>
        <begin position="32"/>
        <end position="52"/>
    </location>
</feature>
<name>A0A9N9LMZ1_9HELO</name>
<dbReference type="EMBL" id="CAJVRM010000160">
    <property type="protein sequence ID" value="CAG8976032.1"/>
    <property type="molecule type" value="Genomic_DNA"/>
</dbReference>
<organism evidence="2 3">
    <name type="scientific">Hymenoscyphus albidus</name>
    <dbReference type="NCBI Taxonomy" id="595503"/>
    <lineage>
        <taxon>Eukaryota</taxon>
        <taxon>Fungi</taxon>
        <taxon>Dikarya</taxon>
        <taxon>Ascomycota</taxon>
        <taxon>Pezizomycotina</taxon>
        <taxon>Leotiomycetes</taxon>
        <taxon>Helotiales</taxon>
        <taxon>Helotiaceae</taxon>
        <taxon>Hymenoscyphus</taxon>
    </lineage>
</organism>
<protein>
    <submittedName>
        <fullName evidence="2">Uncharacterized protein</fullName>
    </submittedName>
</protein>
<dbReference type="Proteomes" id="UP000701801">
    <property type="component" value="Unassembled WGS sequence"/>
</dbReference>
<sequence length="373" mass="43482">MQTHLLHPSRGLQWRHPWRAQPLLHRVPREPEAVDDLNSNERTTTETATESQTRNIATLQETSSDDEILELMDLHDRSCGAESVERQSEDQIYDFMGLYTRLHAIETVGTTKPLEGHVSANISTQATWKKTLVRWIVNLAQTLFHIVMDKWISLGGVLSDIRADDVAVFPHTFHFPLTDIDLKEPSIDSQISITAREPNSLTTIDYECRYKILEYLLVSPIPIKPRLRNYSETPIKNPRLTDIATVCQLLRDDAYNIFLTRNKFYFELVRVQKRKWDRLIEYSRANIGRFFDPSLYGTITTKSLIPQIELPLMQEDDWAKLMHYNHSTVHPNRYDLPRAMKNTAALRYPRDSIKTLNLVVKVPKFFHLCQNHY</sequence>
<dbReference type="AlphaFoldDB" id="A0A9N9LMZ1"/>
<feature type="compositionally biased region" description="Low complexity" evidence="1">
    <location>
        <begin position="40"/>
        <end position="52"/>
    </location>
</feature>
<evidence type="ECO:0000313" key="3">
    <source>
        <dbReference type="Proteomes" id="UP000701801"/>
    </source>
</evidence>
<evidence type="ECO:0000256" key="1">
    <source>
        <dbReference type="SAM" id="MobiDB-lite"/>
    </source>
</evidence>
<comment type="caution">
    <text evidence="2">The sequence shown here is derived from an EMBL/GenBank/DDBJ whole genome shotgun (WGS) entry which is preliminary data.</text>
</comment>
<reference evidence="2" key="1">
    <citation type="submission" date="2021-07" db="EMBL/GenBank/DDBJ databases">
        <authorList>
            <person name="Durling M."/>
        </authorList>
    </citation>
    <scope>NUCLEOTIDE SEQUENCE</scope>
</reference>
<accession>A0A9N9LMZ1</accession>
<proteinExistence type="predicted"/>
<gene>
    <name evidence="2" type="ORF">HYALB_00007559</name>
</gene>
<keyword evidence="3" id="KW-1185">Reference proteome</keyword>